<dbReference type="Proteomes" id="UP001279642">
    <property type="component" value="Unassembled WGS sequence"/>
</dbReference>
<keyword evidence="1" id="KW-0472">Membrane</keyword>
<protein>
    <submittedName>
        <fullName evidence="2">Uncharacterized protein</fullName>
    </submittedName>
</protein>
<gene>
    <name evidence="2" type="ORF">SMD27_09600</name>
</gene>
<name>A0ABU5EAL8_9PROT</name>
<evidence type="ECO:0000313" key="3">
    <source>
        <dbReference type="Proteomes" id="UP001279642"/>
    </source>
</evidence>
<keyword evidence="1" id="KW-0812">Transmembrane</keyword>
<keyword evidence="1" id="KW-1133">Transmembrane helix</keyword>
<dbReference type="RefSeq" id="WP_320508148.1">
    <property type="nucleotide sequence ID" value="NZ_JAXCLW010000002.1"/>
</dbReference>
<organism evidence="2 3">
    <name type="scientific">Dongia soli</name>
    <dbReference type="NCBI Taxonomy" id="600628"/>
    <lineage>
        <taxon>Bacteria</taxon>
        <taxon>Pseudomonadati</taxon>
        <taxon>Pseudomonadota</taxon>
        <taxon>Alphaproteobacteria</taxon>
        <taxon>Rhodospirillales</taxon>
        <taxon>Dongiaceae</taxon>
        <taxon>Dongia</taxon>
    </lineage>
</organism>
<accession>A0ABU5EAL8</accession>
<proteinExistence type="predicted"/>
<dbReference type="EMBL" id="JAXCLW010000002">
    <property type="protein sequence ID" value="MDY0883099.1"/>
    <property type="molecule type" value="Genomic_DNA"/>
</dbReference>
<reference evidence="2 3" key="1">
    <citation type="journal article" date="2016" name="Antonie Van Leeuwenhoek">
        <title>Dongia soli sp. nov., isolated from soil from Dokdo, Korea.</title>
        <authorList>
            <person name="Kim D.U."/>
            <person name="Lee H."/>
            <person name="Kim H."/>
            <person name="Kim S.G."/>
            <person name="Ka J.O."/>
        </authorList>
    </citation>
    <scope>NUCLEOTIDE SEQUENCE [LARGE SCALE GENOMIC DNA]</scope>
    <source>
        <strain evidence="2 3">D78</strain>
    </source>
</reference>
<comment type="caution">
    <text evidence="2">The sequence shown here is derived from an EMBL/GenBank/DDBJ whole genome shotgun (WGS) entry which is preliminary data.</text>
</comment>
<evidence type="ECO:0000313" key="2">
    <source>
        <dbReference type="EMBL" id="MDY0883099.1"/>
    </source>
</evidence>
<evidence type="ECO:0000256" key="1">
    <source>
        <dbReference type="SAM" id="Phobius"/>
    </source>
</evidence>
<feature type="transmembrane region" description="Helical" evidence="1">
    <location>
        <begin position="33"/>
        <end position="56"/>
    </location>
</feature>
<keyword evidence="3" id="KW-1185">Reference proteome</keyword>
<sequence length="82" mass="9734">MVDFIVATLLSIGATIGGWFWDPNTHNFAVIKMGIAVVVFTLIVIFITFWPFFWWLKYFRRQRPKDIRQEQPDLLDRASSRK</sequence>